<dbReference type="Gene3D" id="2.160.10.10">
    <property type="entry name" value="Hexapeptide repeat proteins"/>
    <property type="match status" value="1"/>
</dbReference>
<evidence type="ECO:0000256" key="1">
    <source>
        <dbReference type="ARBA" id="ARBA00007274"/>
    </source>
</evidence>
<dbReference type="PROSITE" id="PS00101">
    <property type="entry name" value="HEXAPEP_TRANSFERASES"/>
    <property type="match status" value="1"/>
</dbReference>
<dbReference type="InterPro" id="IPR051159">
    <property type="entry name" value="Hexapeptide_acetyltransf"/>
</dbReference>
<comment type="similarity">
    <text evidence="1">Belongs to the transferase hexapeptide repeat family.</text>
</comment>
<dbReference type="PANTHER" id="PTHR23416">
    <property type="entry name" value="SIALIC ACID SYNTHASE-RELATED"/>
    <property type="match status" value="1"/>
</dbReference>
<dbReference type="GO" id="GO:0008374">
    <property type="term" value="F:O-acyltransferase activity"/>
    <property type="evidence" value="ECO:0007669"/>
    <property type="project" value="TreeGrafter"/>
</dbReference>
<sequence>MDTQTFIGKMHDGEYITGGSEAHAHMHAAAQEARRITAKINGRFRNAEKLRRLFSELTGKETDESFSLFPPFYTDYGKNITVGKNVFINSGCCFQDQGGIEIGDNCLIGHQVVLATLNHDTAPEKRSSMFPAPIKIGKNVWIGSHATILAGVTIGDNAVVAAGAVVNKDVPADTIVGGVPAKRIKTIENKKGE</sequence>
<dbReference type="Pfam" id="PF14602">
    <property type="entry name" value="Hexapep_2"/>
    <property type="match status" value="1"/>
</dbReference>
<proteinExistence type="inferred from homology"/>
<dbReference type="AlphaFoldDB" id="A0A9D1Z720"/>
<evidence type="ECO:0000256" key="3">
    <source>
        <dbReference type="ARBA" id="ARBA00022737"/>
    </source>
</evidence>
<comment type="caution">
    <text evidence="4">The sequence shown here is derived from an EMBL/GenBank/DDBJ whole genome shotgun (WGS) entry which is preliminary data.</text>
</comment>
<gene>
    <name evidence="4" type="ORF">H9728_00055</name>
</gene>
<reference evidence="4" key="1">
    <citation type="journal article" date="2021" name="PeerJ">
        <title>Extensive microbial diversity within the chicken gut microbiome revealed by metagenomics and culture.</title>
        <authorList>
            <person name="Gilroy R."/>
            <person name="Ravi A."/>
            <person name="Getino M."/>
            <person name="Pursley I."/>
            <person name="Horton D.L."/>
            <person name="Alikhan N.F."/>
            <person name="Baker D."/>
            <person name="Gharbi K."/>
            <person name="Hall N."/>
            <person name="Watson M."/>
            <person name="Adriaenssens E.M."/>
            <person name="Foster-Nyarko E."/>
            <person name="Jarju S."/>
            <person name="Secka A."/>
            <person name="Antonio M."/>
            <person name="Oren A."/>
            <person name="Chaudhuri R.R."/>
            <person name="La Ragione R."/>
            <person name="Hildebrand F."/>
            <person name="Pallen M.J."/>
        </authorList>
    </citation>
    <scope>NUCLEOTIDE SEQUENCE</scope>
    <source>
        <strain evidence="4">CHK199-9574</strain>
    </source>
</reference>
<accession>A0A9D1Z720</accession>
<evidence type="ECO:0000256" key="2">
    <source>
        <dbReference type="ARBA" id="ARBA00022679"/>
    </source>
</evidence>
<organism evidence="4 5">
    <name type="scientific">Candidatus Borkfalkia excrementavium</name>
    <dbReference type="NCBI Taxonomy" id="2838505"/>
    <lineage>
        <taxon>Bacteria</taxon>
        <taxon>Bacillati</taxon>
        <taxon>Bacillota</taxon>
        <taxon>Clostridia</taxon>
        <taxon>Christensenellales</taxon>
        <taxon>Christensenellaceae</taxon>
        <taxon>Candidatus Borkfalkia</taxon>
    </lineage>
</organism>
<dbReference type="InterPro" id="IPR011004">
    <property type="entry name" value="Trimer_LpxA-like_sf"/>
</dbReference>
<dbReference type="InterPro" id="IPR001451">
    <property type="entry name" value="Hexapep"/>
</dbReference>
<reference evidence="4" key="2">
    <citation type="submission" date="2021-04" db="EMBL/GenBank/DDBJ databases">
        <authorList>
            <person name="Gilroy R."/>
        </authorList>
    </citation>
    <scope>NUCLEOTIDE SEQUENCE</scope>
    <source>
        <strain evidence="4">CHK199-9574</strain>
    </source>
</reference>
<dbReference type="PANTHER" id="PTHR23416:SF23">
    <property type="entry name" value="ACETYLTRANSFERASE C18B11.09C-RELATED"/>
    <property type="match status" value="1"/>
</dbReference>
<dbReference type="InterPro" id="IPR018357">
    <property type="entry name" value="Hexapep_transf_CS"/>
</dbReference>
<keyword evidence="3" id="KW-0677">Repeat</keyword>
<keyword evidence="2" id="KW-0808">Transferase</keyword>
<name>A0A9D1Z720_9FIRM</name>
<dbReference type="EMBL" id="DXCO01000001">
    <property type="protein sequence ID" value="HIY77418.1"/>
    <property type="molecule type" value="Genomic_DNA"/>
</dbReference>
<dbReference type="Pfam" id="PF00132">
    <property type="entry name" value="Hexapep"/>
    <property type="match status" value="1"/>
</dbReference>
<evidence type="ECO:0000313" key="4">
    <source>
        <dbReference type="EMBL" id="HIY77418.1"/>
    </source>
</evidence>
<protein>
    <submittedName>
        <fullName evidence="4">Maltose O-acetyltransferase</fullName>
    </submittedName>
</protein>
<dbReference type="Proteomes" id="UP000824135">
    <property type="component" value="Unassembled WGS sequence"/>
</dbReference>
<evidence type="ECO:0000313" key="5">
    <source>
        <dbReference type="Proteomes" id="UP000824135"/>
    </source>
</evidence>
<dbReference type="SUPFAM" id="SSF51161">
    <property type="entry name" value="Trimeric LpxA-like enzymes"/>
    <property type="match status" value="1"/>
</dbReference>